<dbReference type="RefSeq" id="WP_258543468.1">
    <property type="nucleotide sequence ID" value="NZ_OU015584.1"/>
</dbReference>
<dbReference type="Proteomes" id="UP000683507">
    <property type="component" value="Chromosome"/>
</dbReference>
<reference evidence="1" key="1">
    <citation type="submission" date="2021-04" db="EMBL/GenBank/DDBJ databases">
        <authorList>
            <person name="Rodrigo-Torres L."/>
            <person name="Arahal R. D."/>
            <person name="Lucena T."/>
        </authorList>
    </citation>
    <scope>NUCLEOTIDE SEQUENCE</scope>
    <source>
        <strain evidence="1">AS29M-1</strain>
    </source>
</reference>
<sequence>MCSFKVTSQSYNDYKKILKKNKDFYSLQIDIWMRAYSDDISIESWEIKEIRYSISPEEGLFFCLKEELSELSSFQKDSINFKLWNSCIYRVDLPAEQKNGDEVVLDFWLNPNGEFHISNEYRRFVSEKPPIYYRKNN</sequence>
<evidence type="ECO:0000313" key="2">
    <source>
        <dbReference type="Proteomes" id="UP000683507"/>
    </source>
</evidence>
<organism evidence="1 2">
    <name type="scientific">Parvicella tangerina</name>
    <dbReference type="NCBI Taxonomy" id="2829795"/>
    <lineage>
        <taxon>Bacteria</taxon>
        <taxon>Pseudomonadati</taxon>
        <taxon>Bacteroidota</taxon>
        <taxon>Flavobacteriia</taxon>
        <taxon>Flavobacteriales</taxon>
        <taxon>Parvicellaceae</taxon>
        <taxon>Parvicella</taxon>
    </lineage>
</organism>
<keyword evidence="2" id="KW-1185">Reference proteome</keyword>
<dbReference type="AlphaFoldDB" id="A0A916NJH1"/>
<gene>
    <name evidence="1" type="ORF">CRYO30217_03282</name>
</gene>
<dbReference type="EMBL" id="OU015584">
    <property type="protein sequence ID" value="CAG5086794.1"/>
    <property type="molecule type" value="Genomic_DNA"/>
</dbReference>
<accession>A0A916NJH1</accession>
<name>A0A916NJH1_9FLAO</name>
<protein>
    <submittedName>
        <fullName evidence="1">Uncharacterized protein</fullName>
    </submittedName>
</protein>
<proteinExistence type="predicted"/>
<evidence type="ECO:0000313" key="1">
    <source>
        <dbReference type="EMBL" id="CAG5086794.1"/>
    </source>
</evidence>
<dbReference type="KEGG" id="ptan:CRYO30217_03282"/>